<dbReference type="InterPro" id="IPR050072">
    <property type="entry name" value="Peptidase_M20A"/>
</dbReference>
<comment type="cofactor">
    <cofactor evidence="1">
        <name>Zn(2+)</name>
        <dbReference type="ChEBI" id="CHEBI:29105"/>
    </cofactor>
</comment>
<dbReference type="SUPFAM" id="SSF55031">
    <property type="entry name" value="Bacterial exopeptidase dimerisation domain"/>
    <property type="match status" value="1"/>
</dbReference>
<dbReference type="PROSITE" id="PS00758">
    <property type="entry name" value="ARGE_DAPE_CPG2_1"/>
    <property type="match status" value="1"/>
</dbReference>
<evidence type="ECO:0000256" key="4">
    <source>
        <dbReference type="ARBA" id="ARBA00022833"/>
    </source>
</evidence>
<evidence type="ECO:0000256" key="1">
    <source>
        <dbReference type="ARBA" id="ARBA00001947"/>
    </source>
</evidence>
<dbReference type="Pfam" id="PF07687">
    <property type="entry name" value="M20_dimer"/>
    <property type="match status" value="1"/>
</dbReference>
<proteinExistence type="predicted"/>
<dbReference type="InterPro" id="IPR011650">
    <property type="entry name" value="Peptidase_M20_dimer"/>
</dbReference>
<dbReference type="Gene3D" id="3.40.630.10">
    <property type="entry name" value="Zn peptidases"/>
    <property type="match status" value="1"/>
</dbReference>
<keyword evidence="7" id="KW-1185">Reference proteome</keyword>
<dbReference type="PANTHER" id="PTHR43808">
    <property type="entry name" value="ACETYLORNITHINE DEACETYLASE"/>
    <property type="match status" value="1"/>
</dbReference>
<dbReference type="InterPro" id="IPR036264">
    <property type="entry name" value="Bact_exopeptidase_dim_dom"/>
</dbReference>
<keyword evidence="2" id="KW-0479">Metal-binding</keyword>
<evidence type="ECO:0000259" key="5">
    <source>
        <dbReference type="Pfam" id="PF07687"/>
    </source>
</evidence>
<feature type="domain" description="Peptidase M20 dimerisation" evidence="5">
    <location>
        <begin position="205"/>
        <end position="322"/>
    </location>
</feature>
<dbReference type="Gene3D" id="3.30.70.360">
    <property type="match status" value="1"/>
</dbReference>
<dbReference type="RefSeq" id="WP_093005502.1">
    <property type="nucleotide sequence ID" value="NZ_FNZZ01000003.1"/>
</dbReference>
<evidence type="ECO:0000313" key="7">
    <source>
        <dbReference type="Proteomes" id="UP000199214"/>
    </source>
</evidence>
<organism evidence="6 7">
    <name type="scientific">Sphingomonas palmae</name>
    <dbReference type="NCBI Taxonomy" id="1855283"/>
    <lineage>
        <taxon>Bacteria</taxon>
        <taxon>Pseudomonadati</taxon>
        <taxon>Pseudomonadota</taxon>
        <taxon>Alphaproteobacteria</taxon>
        <taxon>Sphingomonadales</taxon>
        <taxon>Sphingomonadaceae</taxon>
        <taxon>Sphingomonas</taxon>
    </lineage>
</organism>
<reference evidence="7" key="1">
    <citation type="submission" date="2016-10" db="EMBL/GenBank/DDBJ databases">
        <authorList>
            <person name="Varghese N."/>
            <person name="Submissions S."/>
        </authorList>
    </citation>
    <scope>NUCLEOTIDE SEQUENCE [LARGE SCALE GENOMIC DNA]</scope>
    <source>
        <strain evidence="7">JS21-1</strain>
    </source>
</reference>
<keyword evidence="4" id="KW-0862">Zinc</keyword>
<dbReference type="STRING" id="1855283.SAMN05216382_1799"/>
<name>A0A1H7PA64_9SPHN</name>
<dbReference type="EMBL" id="FNZZ01000003">
    <property type="protein sequence ID" value="SEL32506.1"/>
    <property type="molecule type" value="Genomic_DNA"/>
</dbReference>
<evidence type="ECO:0000313" key="6">
    <source>
        <dbReference type="EMBL" id="SEL32506.1"/>
    </source>
</evidence>
<dbReference type="OrthoDB" id="9776600at2"/>
<protein>
    <submittedName>
        <fullName evidence="6">Glutamate carboxypeptidase</fullName>
    </submittedName>
</protein>
<sequence>MIVSLVSLAAAATLSPAETRMHASIAAEASRTEALLERLVAQNSGSLNLAGVTKVAEMMRAELAPLGFDVRWIDMRATGRAGHIVATHKGNGRGKRVLLIGHLDTVFEPDSPFRGFRREGTRAYGPGVGDDKGGLVVIVAALRAMQAAGTLRNADIKVVLTGDEERTGAPLAQARADLIAAGKWADVALEYENVATEDGRDWGTTARRSSTNWAIEASGTTGHSSAVFGPALGYGAAYELARILDAFRRELPEPNVTFNVGVMAAGTPAALDDSGVHATASGKTNIVAAQAVARGDLRTLSPEQDARVQARMRAIVAQHLPRTSATITFSDGYPPMAPTAGNRALLGKLNTVNRDLSLPEMPEYDPAKRGAADSSFVAADADTLGGVGASGGGAHAEGEWIDLSSLPRQATRSAILISRLTAEKR</sequence>
<dbReference type="Pfam" id="PF01546">
    <property type="entry name" value="Peptidase_M20"/>
    <property type="match status" value="1"/>
</dbReference>
<accession>A0A1H7PA64</accession>
<dbReference type="Proteomes" id="UP000199214">
    <property type="component" value="Unassembled WGS sequence"/>
</dbReference>
<gene>
    <name evidence="6" type="ORF">SAMN05216382_1799</name>
</gene>
<dbReference type="InterPro" id="IPR002933">
    <property type="entry name" value="Peptidase_M20"/>
</dbReference>
<keyword evidence="6" id="KW-0121">Carboxypeptidase</keyword>
<dbReference type="GO" id="GO:0004180">
    <property type="term" value="F:carboxypeptidase activity"/>
    <property type="evidence" value="ECO:0007669"/>
    <property type="project" value="UniProtKB-KW"/>
</dbReference>
<dbReference type="PANTHER" id="PTHR43808:SF32">
    <property type="entry name" value="ARGE_DAPE-RELATED DEACYLASE"/>
    <property type="match status" value="1"/>
</dbReference>
<dbReference type="SUPFAM" id="SSF53187">
    <property type="entry name" value="Zn-dependent exopeptidases"/>
    <property type="match status" value="1"/>
</dbReference>
<evidence type="ECO:0000256" key="2">
    <source>
        <dbReference type="ARBA" id="ARBA00022723"/>
    </source>
</evidence>
<keyword evidence="6" id="KW-0645">Protease</keyword>
<evidence type="ECO:0000256" key="3">
    <source>
        <dbReference type="ARBA" id="ARBA00022801"/>
    </source>
</evidence>
<keyword evidence="3" id="KW-0378">Hydrolase</keyword>
<dbReference type="GO" id="GO:0046872">
    <property type="term" value="F:metal ion binding"/>
    <property type="evidence" value="ECO:0007669"/>
    <property type="project" value="UniProtKB-KW"/>
</dbReference>
<dbReference type="InterPro" id="IPR001261">
    <property type="entry name" value="ArgE/DapE_CS"/>
</dbReference>
<dbReference type="AlphaFoldDB" id="A0A1H7PA64"/>